<keyword evidence="4" id="KW-0732">Signal</keyword>
<dbReference type="AlphaFoldDB" id="I0FF10"/>
<evidence type="ECO:0000256" key="2">
    <source>
        <dbReference type="ARBA" id="ARBA00004459"/>
    </source>
</evidence>
<reference evidence="10 11" key="1">
    <citation type="journal article" date="2012" name="J. Bacteriol.">
        <title>Complete Genome Sequence of Borrelia crocidurae.</title>
        <authorList>
            <person name="Elbir H."/>
            <person name="Gimenez G."/>
            <person name="Robert C."/>
            <person name="Bergstrom S."/>
            <person name="Cutler S."/>
            <person name="Raoult D."/>
            <person name="Drancourt M."/>
        </authorList>
    </citation>
    <scope>NUCLEOTIDE SEQUENCE [LARGE SCALE GENOMIC DNA]</scope>
    <source>
        <strain evidence="10 11">Achema</strain>
        <plasmid evidence="11">unnamed25</plasmid>
    </source>
</reference>
<keyword evidence="8 10" id="KW-0449">Lipoprotein</keyword>
<evidence type="ECO:0000256" key="5">
    <source>
        <dbReference type="ARBA" id="ARBA00023136"/>
    </source>
</evidence>
<keyword evidence="9" id="KW-1133">Transmembrane helix</keyword>
<dbReference type="KEGG" id="bcw:Q7M_1310"/>
<dbReference type="GO" id="GO:0009279">
    <property type="term" value="C:cell outer membrane"/>
    <property type="evidence" value="ECO:0007669"/>
    <property type="project" value="UniProtKB-SubCell"/>
</dbReference>
<evidence type="ECO:0000256" key="9">
    <source>
        <dbReference type="SAM" id="Phobius"/>
    </source>
</evidence>
<geneLocation type="plasmid" evidence="11">
    <name>unnamed25</name>
</geneLocation>
<feature type="transmembrane region" description="Helical" evidence="9">
    <location>
        <begin position="29"/>
        <end position="47"/>
    </location>
</feature>
<evidence type="ECO:0000256" key="6">
    <source>
        <dbReference type="ARBA" id="ARBA00023139"/>
    </source>
</evidence>
<dbReference type="EMBL" id="CP003451">
    <property type="protein sequence ID" value="AFI32066.1"/>
    <property type="molecule type" value="Genomic_DNA"/>
</dbReference>
<dbReference type="Proteomes" id="UP000005212">
    <property type="component" value="Plasmid unnamed25"/>
</dbReference>
<protein>
    <submittedName>
        <fullName evidence="10">Lipoprotein-containing protein</fullName>
    </submittedName>
</protein>
<accession>I0FF10</accession>
<gene>
    <name evidence="10" type="ordered locus">Q7M_1310</name>
</gene>
<keyword evidence="6" id="KW-0564">Palmitate</keyword>
<comment type="subcellular location">
    <subcellularLocation>
        <location evidence="2">Cell outer membrane</location>
        <topology evidence="2">Lipid-anchor</topology>
    </subcellularLocation>
</comment>
<dbReference type="RefSeq" id="WP_014687040.1">
    <property type="nucleotide sequence ID" value="NC_017796.1"/>
</dbReference>
<dbReference type="InterPro" id="IPR001800">
    <property type="entry name" value="Lipoprotein_OspC"/>
</dbReference>
<evidence type="ECO:0000256" key="1">
    <source>
        <dbReference type="ARBA" id="ARBA00003932"/>
    </source>
</evidence>
<comment type="function">
    <text evidence="1">The Vlp and Vsp proteins are antigenically distinct proteins, only one vlp or vsp gene is transcriptionally active at any one time. Switching between these genes is a mechanism of host immune response evasion.</text>
</comment>
<evidence type="ECO:0000256" key="4">
    <source>
        <dbReference type="ARBA" id="ARBA00022729"/>
    </source>
</evidence>
<dbReference type="Gene3D" id="1.20.120.240">
    <property type="entry name" value="Lipoprotein, type 6"/>
    <property type="match status" value="1"/>
</dbReference>
<evidence type="ECO:0000256" key="3">
    <source>
        <dbReference type="ARBA" id="ARBA00008719"/>
    </source>
</evidence>
<dbReference type="InterPro" id="IPR036437">
    <property type="entry name" value="OspC-like_sf"/>
</dbReference>
<dbReference type="Pfam" id="PF01441">
    <property type="entry name" value="Lipoprotein_6"/>
    <property type="match status" value="1"/>
</dbReference>
<evidence type="ECO:0000256" key="8">
    <source>
        <dbReference type="ARBA" id="ARBA00023288"/>
    </source>
</evidence>
<keyword evidence="9" id="KW-0812">Transmembrane</keyword>
<dbReference type="PATRIC" id="fig|1155096.3.peg.1302"/>
<proteinExistence type="inferred from homology"/>
<comment type="similarity">
    <text evidence="3">Belongs to the variable small protein (Vsp) family.</text>
</comment>
<reference evidence="11" key="2">
    <citation type="submission" date="2012-03" db="EMBL/GenBank/DDBJ databases">
        <title>Complete genome sequence of Borrelia crocidurae.</title>
        <authorList>
            <person name="Elbir H."/>
            <person name="Gimenez G."/>
            <person name="Robert C."/>
            <person name="Raoult D."/>
            <person name="Drancourt M."/>
        </authorList>
    </citation>
    <scope>NUCLEOTIDE SEQUENCE [LARGE SCALE GENOMIC DNA]</scope>
    <source>
        <strain evidence="11">Achema</strain>
        <plasmid evidence="11">unnamed25</plasmid>
    </source>
</reference>
<evidence type="ECO:0000256" key="7">
    <source>
        <dbReference type="ARBA" id="ARBA00023237"/>
    </source>
</evidence>
<keyword evidence="5 9" id="KW-0472">Membrane</keyword>
<keyword evidence="10" id="KW-0614">Plasmid</keyword>
<keyword evidence="7" id="KW-0998">Cell outer membrane</keyword>
<dbReference type="SUPFAM" id="SSF63515">
    <property type="entry name" value="Outer surface protein C (OspC)"/>
    <property type="match status" value="1"/>
</dbReference>
<sequence length="143" mass="15637">MKREEKKGRREIERENRGDIMGVRRGNRIIKGIMVMVVMVVMGYNSGGGIKEGEEGKARKGDGSVIDLKVVSKKIRDAVEFIIGIEEVQTLINSVDELAKAIGKKIKNDGTLEAESANADKNSQLVAGAFSVILEMGKRVTAY</sequence>
<evidence type="ECO:0000313" key="11">
    <source>
        <dbReference type="Proteomes" id="UP000005212"/>
    </source>
</evidence>
<dbReference type="HOGENOM" id="CLU_089887_1_0_12"/>
<organism evidence="10 11">
    <name type="scientific">Borrelia crocidurae (strain Achema)</name>
    <dbReference type="NCBI Taxonomy" id="1155096"/>
    <lineage>
        <taxon>Bacteria</taxon>
        <taxon>Pseudomonadati</taxon>
        <taxon>Spirochaetota</taxon>
        <taxon>Spirochaetia</taxon>
        <taxon>Spirochaetales</taxon>
        <taxon>Borreliaceae</taxon>
        <taxon>Borrelia</taxon>
    </lineage>
</organism>
<evidence type="ECO:0000313" key="10">
    <source>
        <dbReference type="EMBL" id="AFI32066.1"/>
    </source>
</evidence>
<name>I0FF10_BORCA</name>